<organism evidence="14 15">
    <name type="scientific">Coffea canephora</name>
    <name type="common">Robusta coffee</name>
    <dbReference type="NCBI Taxonomy" id="49390"/>
    <lineage>
        <taxon>Eukaryota</taxon>
        <taxon>Viridiplantae</taxon>
        <taxon>Streptophyta</taxon>
        <taxon>Embryophyta</taxon>
        <taxon>Tracheophyta</taxon>
        <taxon>Spermatophyta</taxon>
        <taxon>Magnoliopsida</taxon>
        <taxon>eudicotyledons</taxon>
        <taxon>Gunneridae</taxon>
        <taxon>Pentapetalae</taxon>
        <taxon>asterids</taxon>
        <taxon>lamiids</taxon>
        <taxon>Gentianales</taxon>
        <taxon>Rubiaceae</taxon>
        <taxon>Ixoroideae</taxon>
        <taxon>Gardenieae complex</taxon>
        <taxon>Bertiereae - Coffeeae clade</taxon>
        <taxon>Coffeeae</taxon>
        <taxon>Coffea</taxon>
    </lineage>
</organism>
<dbReference type="SUPFAM" id="SSF52540">
    <property type="entry name" value="P-loop containing nucleoside triphosphate hydrolases"/>
    <property type="match status" value="1"/>
</dbReference>
<dbReference type="Gene3D" id="3.40.1310.20">
    <property type="match status" value="1"/>
</dbReference>
<keyword evidence="9" id="KW-0255">Endonuclease</keyword>
<dbReference type="GO" id="GO:0003677">
    <property type="term" value="F:DNA binding"/>
    <property type="evidence" value="ECO:0007669"/>
    <property type="project" value="UniProtKB-KW"/>
</dbReference>
<dbReference type="PhylomeDB" id="A0A068VFQ8"/>
<dbReference type="GO" id="GO:0016779">
    <property type="term" value="F:nucleotidyltransferase activity"/>
    <property type="evidence" value="ECO:0007669"/>
    <property type="project" value="UniProtKB-KW"/>
</dbReference>
<dbReference type="GO" id="GO:0006260">
    <property type="term" value="P:DNA replication"/>
    <property type="evidence" value="ECO:0007669"/>
    <property type="project" value="UniProtKB-KW"/>
</dbReference>
<comment type="similarity">
    <text evidence="1">Belongs to the geminiviridae Rep protein family.</text>
</comment>
<keyword evidence="7" id="KW-0479">Metal-binding</keyword>
<feature type="domain" description="CRESS-DNA virus Rep endonuclease" evidence="13">
    <location>
        <begin position="9"/>
        <end position="117"/>
    </location>
</feature>
<evidence type="ECO:0000256" key="11">
    <source>
        <dbReference type="ARBA" id="ARBA00023124"/>
    </source>
</evidence>
<dbReference type="InterPro" id="IPR022692">
    <property type="entry name" value="Gemini_AL1_REP_central"/>
</dbReference>
<evidence type="ECO:0000256" key="12">
    <source>
        <dbReference type="ARBA" id="ARBA00023125"/>
    </source>
</evidence>
<name>A0A068VFQ8_COFCA</name>
<evidence type="ECO:0000256" key="6">
    <source>
        <dbReference type="ARBA" id="ARBA00022722"/>
    </source>
</evidence>
<evidence type="ECO:0000256" key="8">
    <source>
        <dbReference type="ARBA" id="ARBA00022741"/>
    </source>
</evidence>
<dbReference type="Pfam" id="PF00799">
    <property type="entry name" value="Gemini_AL1"/>
    <property type="match status" value="1"/>
</dbReference>
<keyword evidence="11" id="KW-0190">Covalent protein-DNA linkage</keyword>
<protein>
    <submittedName>
        <fullName evidence="14">DH200=94 genomic scaffold, scaffold_479</fullName>
    </submittedName>
</protein>
<evidence type="ECO:0000256" key="3">
    <source>
        <dbReference type="ARBA" id="ARBA00022679"/>
    </source>
</evidence>
<comment type="subunit">
    <text evidence="2">Homooligomer. Rep binds to repeated DNA motifs (iterons). Forms the O-complex, which is a Rep-DNA complex involved in the initiation of RCR. Part of the C- and V-complexes which are RepA-Rep-DNA complexes involved in the c-sense and v-sense transcription.</text>
</comment>
<evidence type="ECO:0000256" key="10">
    <source>
        <dbReference type="ARBA" id="ARBA00022801"/>
    </source>
</evidence>
<dbReference type="GO" id="GO:0005198">
    <property type="term" value="F:structural molecule activity"/>
    <property type="evidence" value="ECO:0007669"/>
    <property type="project" value="InterPro"/>
</dbReference>
<dbReference type="PRINTS" id="PR00227">
    <property type="entry name" value="GEMCOATAL1"/>
</dbReference>
<dbReference type="InterPro" id="IPR027417">
    <property type="entry name" value="P-loop_NTPase"/>
</dbReference>
<keyword evidence="4" id="KW-0548">Nucleotidyltransferase</keyword>
<dbReference type="SUPFAM" id="SSF55464">
    <property type="entry name" value="Origin of replication-binding domain, RBD-like"/>
    <property type="match status" value="1"/>
</dbReference>
<dbReference type="GO" id="GO:0046872">
    <property type="term" value="F:metal ion binding"/>
    <property type="evidence" value="ECO:0007669"/>
    <property type="project" value="UniProtKB-KW"/>
</dbReference>
<evidence type="ECO:0000259" key="13">
    <source>
        <dbReference type="PROSITE" id="PS52020"/>
    </source>
</evidence>
<dbReference type="GO" id="GO:0016888">
    <property type="term" value="F:DNA endonuclease activity, producing 5'-phosphomonoesters"/>
    <property type="evidence" value="ECO:0007669"/>
    <property type="project" value="InterPro"/>
</dbReference>
<dbReference type="Pfam" id="PF08283">
    <property type="entry name" value="Gemini_AL1_M"/>
    <property type="match status" value="1"/>
</dbReference>
<dbReference type="InterPro" id="IPR001191">
    <property type="entry name" value="Gemini_AL1_REP"/>
</dbReference>
<keyword evidence="10" id="KW-0378">Hydrolase</keyword>
<keyword evidence="15" id="KW-1185">Reference proteome</keyword>
<dbReference type="EMBL" id="HG739563">
    <property type="protein sequence ID" value="CDP19427.1"/>
    <property type="molecule type" value="Genomic_DNA"/>
</dbReference>
<dbReference type="PROSITE" id="PS52020">
    <property type="entry name" value="CRESS_DNA_REP"/>
    <property type="match status" value="1"/>
</dbReference>
<dbReference type="OMA" id="TITHYEY"/>
<sequence>MPRAPPSFFIKAKNIFLTYPRCVLSKQQALDAIRNLQFPISLIYIRVAQETHEDGSPHLHCLIQFEGKFRTASARFFDIKSPISNSMFHPNVQGARNSSAVRDYISKYGDFVEWGQFRPDGRSRGMALNIIKRGDPRSFIIHYDKLSSNLDRIFQKPPEPYVTRFQQFQRVPSFLTHWADTNVTGPGNRPHRPMCIIIEGPSRTGKTCWARSLNSQAHNYYAGHIDLAHHSDDAWYNVIDDVNPQFLKHWKEFLGAQRDWSSNCKYAKPRKIKGGIPSIVLCNPGLNSSYDVYLSAPDRQDLFNWTKQNAAFFFLQQPLFALTNQEQALIVQEVEELDSSN</sequence>
<evidence type="ECO:0000256" key="4">
    <source>
        <dbReference type="ARBA" id="ARBA00022695"/>
    </source>
</evidence>
<evidence type="ECO:0000256" key="7">
    <source>
        <dbReference type="ARBA" id="ARBA00022723"/>
    </source>
</evidence>
<reference evidence="15" key="1">
    <citation type="journal article" date="2014" name="Science">
        <title>The coffee genome provides insight into the convergent evolution of caffeine biosynthesis.</title>
        <authorList>
            <person name="Denoeud F."/>
            <person name="Carretero-Paulet L."/>
            <person name="Dereeper A."/>
            <person name="Droc G."/>
            <person name="Guyot R."/>
            <person name="Pietrella M."/>
            <person name="Zheng C."/>
            <person name="Alberti A."/>
            <person name="Anthony F."/>
            <person name="Aprea G."/>
            <person name="Aury J.M."/>
            <person name="Bento P."/>
            <person name="Bernard M."/>
            <person name="Bocs S."/>
            <person name="Campa C."/>
            <person name="Cenci A."/>
            <person name="Combes M.C."/>
            <person name="Crouzillat D."/>
            <person name="Da Silva C."/>
            <person name="Daddiego L."/>
            <person name="De Bellis F."/>
            <person name="Dussert S."/>
            <person name="Garsmeur O."/>
            <person name="Gayraud T."/>
            <person name="Guignon V."/>
            <person name="Jahn K."/>
            <person name="Jamilloux V."/>
            <person name="Joet T."/>
            <person name="Labadie K."/>
            <person name="Lan T."/>
            <person name="Leclercq J."/>
            <person name="Lepelley M."/>
            <person name="Leroy T."/>
            <person name="Li L.T."/>
            <person name="Librado P."/>
            <person name="Lopez L."/>
            <person name="Munoz A."/>
            <person name="Noel B."/>
            <person name="Pallavicini A."/>
            <person name="Perrotta G."/>
            <person name="Poncet V."/>
            <person name="Pot D."/>
            <person name="Priyono X."/>
            <person name="Rigoreau M."/>
            <person name="Rouard M."/>
            <person name="Rozas J."/>
            <person name="Tranchant-Dubreuil C."/>
            <person name="VanBuren R."/>
            <person name="Zhang Q."/>
            <person name="Andrade A.C."/>
            <person name="Argout X."/>
            <person name="Bertrand B."/>
            <person name="de Kochko A."/>
            <person name="Graziosi G."/>
            <person name="Henry R.J."/>
            <person name="Jayarama X."/>
            <person name="Ming R."/>
            <person name="Nagai C."/>
            <person name="Rounsley S."/>
            <person name="Sankoff D."/>
            <person name="Giuliano G."/>
            <person name="Albert V.A."/>
            <person name="Wincker P."/>
            <person name="Lashermes P."/>
        </authorList>
    </citation>
    <scope>NUCLEOTIDE SEQUENCE [LARGE SCALE GENOMIC DNA]</scope>
    <source>
        <strain evidence="15">cv. DH200-94</strain>
    </source>
</reference>
<proteinExistence type="inferred from homology"/>
<dbReference type="AlphaFoldDB" id="A0A068VFQ8"/>
<evidence type="ECO:0000256" key="5">
    <source>
        <dbReference type="ARBA" id="ARBA00022705"/>
    </source>
</evidence>
<accession>A0A068VFQ8</accession>
<dbReference type="OrthoDB" id="1716563at2759"/>
<evidence type="ECO:0000256" key="9">
    <source>
        <dbReference type="ARBA" id="ARBA00022759"/>
    </source>
</evidence>
<evidence type="ECO:0000256" key="2">
    <source>
        <dbReference type="ARBA" id="ARBA00011488"/>
    </source>
</evidence>
<dbReference type="GO" id="GO:0000166">
    <property type="term" value="F:nucleotide binding"/>
    <property type="evidence" value="ECO:0007669"/>
    <property type="project" value="UniProtKB-KW"/>
</dbReference>
<keyword evidence="12" id="KW-0238">DNA-binding</keyword>
<evidence type="ECO:0000313" key="14">
    <source>
        <dbReference type="EMBL" id="CDP19427.1"/>
    </source>
</evidence>
<keyword evidence="8" id="KW-0547">Nucleotide-binding</keyword>
<keyword evidence="3" id="KW-0808">Transferase</keyword>
<dbReference type="Gramene" id="CDP19427">
    <property type="protein sequence ID" value="CDP19427"/>
    <property type="gene ID" value="GSCOC_T00007341001"/>
</dbReference>
<gene>
    <name evidence="14" type="ORF">GSCOC_T00007341001</name>
</gene>
<evidence type="ECO:0000313" key="15">
    <source>
        <dbReference type="Proteomes" id="UP000295252"/>
    </source>
</evidence>
<dbReference type="InterPro" id="IPR001301">
    <property type="entry name" value="Gemini_AL1_CLV"/>
</dbReference>
<dbReference type="Proteomes" id="UP000295252">
    <property type="component" value="Unassembled WGS sequence"/>
</dbReference>
<keyword evidence="6" id="KW-0540">Nuclease</keyword>
<dbReference type="PRINTS" id="PR00228">
    <property type="entry name" value="GEMCOATCLVL1"/>
</dbReference>
<dbReference type="InterPro" id="IPR049912">
    <property type="entry name" value="CRESS_DNA_REP"/>
</dbReference>
<evidence type="ECO:0000256" key="1">
    <source>
        <dbReference type="ARBA" id="ARBA00006240"/>
    </source>
</evidence>
<keyword evidence="5" id="KW-0235">DNA replication</keyword>
<dbReference type="InParanoid" id="A0A068VFQ8"/>